<evidence type="ECO:0000256" key="6">
    <source>
        <dbReference type="ARBA" id="ARBA00004569"/>
    </source>
</evidence>
<keyword evidence="12" id="KW-0349">Heme</keyword>
<keyword evidence="23" id="KW-0408">Iron</keyword>
<evidence type="ECO:0000256" key="21">
    <source>
        <dbReference type="ARBA" id="ARBA00022989"/>
    </source>
</evidence>
<dbReference type="InterPro" id="IPR037396">
    <property type="entry name" value="FMN_HAD"/>
</dbReference>
<dbReference type="InterPro" id="IPR001199">
    <property type="entry name" value="Cyt_B5-like_heme/steroid-bd"/>
</dbReference>
<dbReference type="GO" id="GO:0017059">
    <property type="term" value="C:serine palmitoyltransferase complex"/>
    <property type="evidence" value="ECO:0007669"/>
    <property type="project" value="TreeGrafter"/>
</dbReference>
<feature type="domain" description="Cytochrome b5 heme-binding" evidence="34">
    <location>
        <begin position="762"/>
        <end position="811"/>
    </location>
</feature>
<dbReference type="Gene3D" id="3.40.640.10">
    <property type="entry name" value="Type I PLP-dependent aspartate aminotransferase-like (Major domain)"/>
    <property type="match status" value="1"/>
</dbReference>
<evidence type="ECO:0000256" key="5">
    <source>
        <dbReference type="ARBA" id="ARBA00004370"/>
    </source>
</evidence>
<comment type="similarity">
    <text evidence="9">Belongs to the class-II pyridoxal-phosphate-dependent aminotransferase family.</text>
</comment>
<dbReference type="PANTHER" id="PTHR13693:SF3">
    <property type="entry name" value="LD36009P"/>
    <property type="match status" value="1"/>
</dbReference>
<evidence type="ECO:0000256" key="22">
    <source>
        <dbReference type="ARBA" id="ARBA00023002"/>
    </source>
</evidence>
<evidence type="ECO:0000256" key="11">
    <source>
        <dbReference type="ARBA" id="ARBA00013220"/>
    </source>
</evidence>
<evidence type="ECO:0000256" key="16">
    <source>
        <dbReference type="ARBA" id="ARBA00022692"/>
    </source>
</evidence>
<evidence type="ECO:0000256" key="15">
    <source>
        <dbReference type="ARBA" id="ARBA00022679"/>
    </source>
</evidence>
<evidence type="ECO:0000256" key="33">
    <source>
        <dbReference type="SAM" id="MobiDB-lite"/>
    </source>
</evidence>
<dbReference type="AlphaFoldDB" id="A0A093V3A0"/>
<dbReference type="PROSITE" id="PS00191">
    <property type="entry name" value="CYTOCHROME_B5_1"/>
    <property type="match status" value="1"/>
</dbReference>
<evidence type="ECO:0000256" key="28">
    <source>
        <dbReference type="ARBA" id="ARBA00052399"/>
    </source>
</evidence>
<dbReference type="GO" id="GO:0005783">
    <property type="term" value="C:endoplasmic reticulum"/>
    <property type="evidence" value="ECO:0007669"/>
    <property type="project" value="UniProtKB-SubCell"/>
</dbReference>
<keyword evidence="16" id="KW-0812">Transmembrane</keyword>
<feature type="compositionally biased region" description="Low complexity" evidence="33">
    <location>
        <begin position="1"/>
        <end position="31"/>
    </location>
</feature>
<dbReference type="Pfam" id="PF00173">
    <property type="entry name" value="Cyt-b5"/>
    <property type="match status" value="1"/>
</dbReference>
<evidence type="ECO:0000256" key="18">
    <source>
        <dbReference type="ARBA" id="ARBA00022824"/>
    </source>
</evidence>
<dbReference type="Pfam" id="PF00155">
    <property type="entry name" value="Aminotran_1_2"/>
    <property type="match status" value="1"/>
</dbReference>
<comment type="subcellular location">
    <subcellularLocation>
        <location evidence="4">Endoplasmic reticulum</location>
    </subcellularLocation>
    <subcellularLocation>
        <location evidence="5">Membrane</location>
    </subcellularLocation>
    <subcellularLocation>
        <location evidence="6">Mitochondrion intermembrane space</location>
    </subcellularLocation>
</comment>
<evidence type="ECO:0000256" key="4">
    <source>
        <dbReference type="ARBA" id="ARBA00004240"/>
    </source>
</evidence>
<feature type="compositionally biased region" description="Polar residues" evidence="33">
    <location>
        <begin position="32"/>
        <end position="44"/>
    </location>
</feature>
<comment type="cofactor">
    <cofactor evidence="2">
        <name>pyridoxal 5'-phosphate</name>
        <dbReference type="ChEBI" id="CHEBI:597326"/>
    </cofactor>
</comment>
<keyword evidence="27" id="KW-0012">Acyltransferase</keyword>
<keyword evidence="20" id="KW-0746">Sphingolipid metabolism</keyword>
<dbReference type="FunFam" id="3.40.640.10:FF:000047">
    <property type="entry name" value="serine palmitoyltransferase 2 isoform X1"/>
    <property type="match status" value="1"/>
</dbReference>
<keyword evidence="22" id="KW-0560">Oxidoreductase</keyword>
<dbReference type="GO" id="GO:0046512">
    <property type="term" value="P:sphingosine biosynthetic process"/>
    <property type="evidence" value="ECO:0007669"/>
    <property type="project" value="TreeGrafter"/>
</dbReference>
<keyword evidence="15 36" id="KW-0808">Transferase</keyword>
<dbReference type="PROSITE" id="PS50255">
    <property type="entry name" value="CYTOCHROME_B5_2"/>
    <property type="match status" value="1"/>
</dbReference>
<evidence type="ECO:0000259" key="34">
    <source>
        <dbReference type="PROSITE" id="PS50255"/>
    </source>
</evidence>
<reference evidence="36" key="1">
    <citation type="journal article" date="2014" name="PLoS Genet.">
        <title>Signature Gene Expression Reveals Novel Clues to the Molecular Mechanisms of Dimorphic Transition in Penicillium marneffei.</title>
        <authorList>
            <person name="Yang E."/>
            <person name="Wang G."/>
            <person name="Cai J."/>
            <person name="Woo P.C."/>
            <person name="Lau S.K."/>
            <person name="Yuen K.-Y."/>
            <person name="Chow W.-N."/>
            <person name="Lin X."/>
        </authorList>
    </citation>
    <scope>NUCLEOTIDE SEQUENCE [LARGE SCALE GENOMIC DNA]</scope>
    <source>
        <strain evidence="36">PM1</strain>
    </source>
</reference>
<dbReference type="InterPro" id="IPR015421">
    <property type="entry name" value="PyrdxlP-dep_Trfase_major"/>
</dbReference>
<comment type="catalytic activity">
    <reaction evidence="28">
        <text>(S)-lactate + 2 Fe(III)-[cytochrome c] = 2 Fe(II)-[cytochrome c] + pyruvate + 2 H(+)</text>
        <dbReference type="Rhea" id="RHEA:19909"/>
        <dbReference type="Rhea" id="RHEA-COMP:10350"/>
        <dbReference type="Rhea" id="RHEA-COMP:14399"/>
        <dbReference type="ChEBI" id="CHEBI:15361"/>
        <dbReference type="ChEBI" id="CHEBI:15378"/>
        <dbReference type="ChEBI" id="CHEBI:16651"/>
        <dbReference type="ChEBI" id="CHEBI:29033"/>
        <dbReference type="ChEBI" id="CHEBI:29034"/>
        <dbReference type="EC" id="1.1.2.3"/>
    </reaction>
    <physiologicalReaction direction="left-to-right" evidence="28">
        <dbReference type="Rhea" id="RHEA:19910"/>
    </physiologicalReaction>
</comment>
<evidence type="ECO:0000256" key="32">
    <source>
        <dbReference type="ARBA" id="ARBA00068515"/>
    </source>
</evidence>
<dbReference type="InterPro" id="IPR015422">
    <property type="entry name" value="PyrdxlP-dep_Trfase_small"/>
</dbReference>
<evidence type="ECO:0000256" key="27">
    <source>
        <dbReference type="ARBA" id="ARBA00023315"/>
    </source>
</evidence>
<comment type="subunit">
    <text evidence="10">Homotetramer.</text>
</comment>
<evidence type="ECO:0000256" key="23">
    <source>
        <dbReference type="ARBA" id="ARBA00023004"/>
    </source>
</evidence>
<dbReference type="InterPro" id="IPR015424">
    <property type="entry name" value="PyrdxlP-dep_Trfase"/>
</dbReference>
<dbReference type="SUPFAM" id="SSF55856">
    <property type="entry name" value="Cytochrome b5-like heme/steroid binding domain"/>
    <property type="match status" value="1"/>
</dbReference>
<keyword evidence="26" id="KW-0472">Membrane</keyword>
<keyword evidence="21" id="KW-1133">Transmembrane helix</keyword>
<evidence type="ECO:0000256" key="10">
    <source>
        <dbReference type="ARBA" id="ARBA00011881"/>
    </source>
</evidence>
<dbReference type="EC" id="2.3.1.50" evidence="11"/>
<dbReference type="Pfam" id="PF01070">
    <property type="entry name" value="FMN_dh"/>
    <property type="match status" value="1"/>
</dbReference>
<dbReference type="eggNOG" id="KOG1357">
    <property type="taxonomic scope" value="Eukaryota"/>
</dbReference>
<evidence type="ECO:0000256" key="29">
    <source>
        <dbReference type="ARBA" id="ARBA00061137"/>
    </source>
</evidence>
<protein>
    <recommendedName>
        <fullName evidence="32">L-lactate dehydrogenase (cytochrome)</fullName>
        <ecNumber evidence="31">1.1.2.3</ecNumber>
        <ecNumber evidence="11">2.3.1.50</ecNumber>
    </recommendedName>
</protein>
<comment type="similarity">
    <text evidence="30">In the N-terminal section; belongs to the cytochrome b5 family.</text>
</comment>
<dbReference type="HOGENOM" id="CLU_267771_0_0_1"/>
<keyword evidence="24" id="KW-0443">Lipid metabolism</keyword>
<name>A0A093V3A0_TALMA</name>
<gene>
    <name evidence="36" type="ORF">GQ26_0160420</name>
</gene>
<accession>A0A093V3A0</accession>
<evidence type="ECO:0000256" key="7">
    <source>
        <dbReference type="ARBA" id="ARBA00004760"/>
    </source>
</evidence>
<evidence type="ECO:0000256" key="12">
    <source>
        <dbReference type="ARBA" id="ARBA00022617"/>
    </source>
</evidence>
<keyword evidence="19" id="KW-0663">Pyridoxal phosphate</keyword>
<dbReference type="InterPro" id="IPR036400">
    <property type="entry name" value="Cyt_B5-like_heme/steroid_sf"/>
</dbReference>
<evidence type="ECO:0000256" key="24">
    <source>
        <dbReference type="ARBA" id="ARBA00023098"/>
    </source>
</evidence>
<evidence type="ECO:0000256" key="30">
    <source>
        <dbReference type="ARBA" id="ARBA00061589"/>
    </source>
</evidence>
<feature type="region of interest" description="Disordered" evidence="33">
    <location>
        <begin position="1"/>
        <end position="139"/>
    </location>
</feature>
<feature type="domain" description="FMN hydroxy acid dehydrogenase" evidence="35">
    <location>
        <begin position="834"/>
        <end position="1211"/>
    </location>
</feature>
<keyword evidence="13" id="KW-0285">Flavoprotein</keyword>
<evidence type="ECO:0000256" key="14">
    <source>
        <dbReference type="ARBA" id="ARBA00022643"/>
    </source>
</evidence>
<comment type="caution">
    <text evidence="36">The sequence shown here is derived from an EMBL/GenBank/DDBJ whole genome shotgun (WGS) entry which is preliminary data.</text>
</comment>
<dbReference type="InterPro" id="IPR004839">
    <property type="entry name" value="Aminotransferase_I/II_large"/>
</dbReference>
<dbReference type="GO" id="GO:0004758">
    <property type="term" value="F:serine C-palmitoyltransferase activity"/>
    <property type="evidence" value="ECO:0007669"/>
    <property type="project" value="UniProtKB-EC"/>
</dbReference>
<evidence type="ECO:0000256" key="25">
    <source>
        <dbReference type="ARBA" id="ARBA00023128"/>
    </source>
</evidence>
<dbReference type="CDD" id="cd02922">
    <property type="entry name" value="FCB2_FMN"/>
    <property type="match status" value="1"/>
</dbReference>
<keyword evidence="17" id="KW-0479">Metal-binding</keyword>
<dbReference type="GO" id="GO:0016020">
    <property type="term" value="C:membrane"/>
    <property type="evidence" value="ECO:0007669"/>
    <property type="project" value="UniProtKB-SubCell"/>
</dbReference>
<dbReference type="FunFam" id="3.20.20.70:FF:000062">
    <property type="entry name" value="Cytochrome b2, mitochondrial, putative"/>
    <property type="match status" value="1"/>
</dbReference>
<evidence type="ECO:0000256" key="2">
    <source>
        <dbReference type="ARBA" id="ARBA00001933"/>
    </source>
</evidence>
<keyword evidence="14" id="KW-0288">FMN</keyword>
<dbReference type="Gene3D" id="3.10.120.10">
    <property type="entry name" value="Cytochrome b5-like heme/steroid binding domain"/>
    <property type="match status" value="1"/>
</dbReference>
<evidence type="ECO:0000256" key="3">
    <source>
        <dbReference type="ARBA" id="ARBA00001970"/>
    </source>
</evidence>
<keyword evidence="25" id="KW-0496">Mitochondrion</keyword>
<dbReference type="EC" id="1.1.2.3" evidence="31"/>
<dbReference type="InterPro" id="IPR037458">
    <property type="entry name" value="L-MDH/L-LDH_FMN-bd"/>
</dbReference>
<evidence type="ECO:0000259" key="35">
    <source>
        <dbReference type="PROSITE" id="PS51349"/>
    </source>
</evidence>
<evidence type="ECO:0000256" key="9">
    <source>
        <dbReference type="ARBA" id="ARBA00008392"/>
    </source>
</evidence>
<dbReference type="GO" id="GO:0046513">
    <property type="term" value="P:ceramide biosynthetic process"/>
    <property type="evidence" value="ECO:0007669"/>
    <property type="project" value="TreeGrafter"/>
</dbReference>
<evidence type="ECO:0000256" key="31">
    <source>
        <dbReference type="ARBA" id="ARBA00066458"/>
    </source>
</evidence>
<evidence type="ECO:0000256" key="1">
    <source>
        <dbReference type="ARBA" id="ARBA00001917"/>
    </source>
</evidence>
<dbReference type="GO" id="GO:0046872">
    <property type="term" value="F:metal ion binding"/>
    <property type="evidence" value="ECO:0007669"/>
    <property type="project" value="UniProtKB-KW"/>
</dbReference>
<evidence type="ECO:0000256" key="20">
    <source>
        <dbReference type="ARBA" id="ARBA00022919"/>
    </source>
</evidence>
<evidence type="ECO:0000256" key="19">
    <source>
        <dbReference type="ARBA" id="ARBA00022898"/>
    </source>
</evidence>
<feature type="compositionally biased region" description="Polar residues" evidence="33">
    <location>
        <begin position="60"/>
        <end position="91"/>
    </location>
</feature>
<evidence type="ECO:0000256" key="8">
    <source>
        <dbReference type="ARBA" id="ARBA00004991"/>
    </source>
</evidence>
<dbReference type="SUPFAM" id="SSF51395">
    <property type="entry name" value="FMN-linked oxidoreductases"/>
    <property type="match status" value="1"/>
</dbReference>
<keyword evidence="18" id="KW-0256">Endoplasmic reticulum</keyword>
<evidence type="ECO:0000256" key="13">
    <source>
        <dbReference type="ARBA" id="ARBA00022630"/>
    </source>
</evidence>
<proteinExistence type="inferred from homology"/>
<feature type="region of interest" description="Disordered" evidence="33">
    <location>
        <begin position="809"/>
        <end position="836"/>
    </location>
</feature>
<dbReference type="PANTHER" id="PTHR13693">
    <property type="entry name" value="CLASS II AMINOTRANSFERASE/8-AMINO-7-OXONONANOATE SYNTHASE"/>
    <property type="match status" value="1"/>
</dbReference>
<sequence length="1230" mass="135012">MPHRLSNTFSSNSSPSTASSSAEKGLKSSSKTGRLSQLFSTSPKSKAEPPTAHATLLAASKSNTTPSAGVPRSSVSLSLPTISLSTATADSRNMDEPPTTLFQPPSQEEMKRLTKQHAQFAPISHPSHRYTSRHPGGPFPEPVMDEPPYYYLLTTYISYLILIAFGHVRDFFGKRFKEENYRHLKPRNGYGALNSDFDNFYVRRLKLRINDCFERPVTGVPGRYITLIDRSTDDYNRHFYFTGTTTDTLNMSSYNYLGFAQSEGPCADAVEENLRKYGISTVSTRAEAGTCDLHVEVEDLVAKFVGKEASMVFSMGFGTNANVFPALVSKGCLIISDELNHASIRFGARLSGASIGMFKHNDMKSLEEKLREAISQGQPRTHRPWKKILVVVEGLYSMEGSMCNLPGLIELKHKYKFHLFIDEAHSVGAVGPRGRGVCDYFGIDTKNVDILMGTLTKSFGANGGYIAADKSMIDALRAYNAGVIFGEAPTPPILTQILTSLRLINGDICPGQGEERLQRLAFNSRYLRLGLKRLGFIVYGHDDSPIIPVLLFNPAKMPAFSHEMLKRKISVVIVGYPATPLVSSRARFCVSAAHNKEDLDRLLTACDEIGNVLQLKFSTGIAGGALPPAEGLSPEQEKEYYQQQQQRLNNPNATAVPPRWRIEDVETLLILVSPFQPVEITSVYRGRYSSGIVPNSSTSKTSDNPPIQGLSTNHRAATLKVGGIYSSWQKYSMRLKSRNTILQRVVGSFYMEKCMIELTTQVTDFMSSHPGGVKVILRLAGTDATEEYDPIHPPGTLEDNLKPEALLGTVDPETLPKPTADAQQQSSEEDQGPPPMETLFNLDEIEQVATKQVSRKAWGYYYSAGDDLISKNFNREVYRSIFLRPRVFIDVGKCDLSTTIVGHKVGLPIYVSPAAMARLAHPSGEAGIAAACRGFGAMQMISNNASMSPEQIVENAAPDQVFGWQLYVQIERHKSEAMIARIENLKAIKCIILTLDAPVPGKREDDMRTDNTAKKLPVLSSKVVEEKAETLPDGTPVPKDGGGGVGQQLFAGTAYDLTWKETLQWLTKVTKLPIILKGLQTHEDAYIASLYAPQVRGIILSNHGGRALDTAPPAVHTLLEIRKYCPEVFDKIEVLVDGGIRRGTDVVKALCLGARAVGIGRPALWGLGAGGIEGVHRTLEILADETKTCMQLLGVEKVSDLGPEYINSRIVEQQIYDGPSGLAKALRARL</sequence>
<dbReference type="InterPro" id="IPR050087">
    <property type="entry name" value="AON_synthase_class-II"/>
</dbReference>
<dbReference type="GO" id="GO:0030170">
    <property type="term" value="F:pyridoxal phosphate binding"/>
    <property type="evidence" value="ECO:0007669"/>
    <property type="project" value="InterPro"/>
</dbReference>
<dbReference type="EMBL" id="JPOX01000016">
    <property type="protein sequence ID" value="KFX46982.1"/>
    <property type="molecule type" value="Genomic_DNA"/>
</dbReference>
<dbReference type="Gene3D" id="3.90.1150.10">
    <property type="entry name" value="Aspartate Aminotransferase, domain 1"/>
    <property type="match status" value="1"/>
</dbReference>
<comment type="pathway">
    <text evidence="7">Lipid metabolism; sphingolipid metabolism.</text>
</comment>
<dbReference type="CDD" id="cd06454">
    <property type="entry name" value="KBL_like"/>
    <property type="match status" value="1"/>
</dbReference>
<dbReference type="GO" id="GO:0020037">
    <property type="term" value="F:heme binding"/>
    <property type="evidence" value="ECO:0007669"/>
    <property type="project" value="InterPro"/>
</dbReference>
<dbReference type="GO" id="GO:0004460">
    <property type="term" value="F:L-lactate dehydrogenase (cytochrome) activity"/>
    <property type="evidence" value="ECO:0007669"/>
    <property type="project" value="UniProtKB-EC"/>
</dbReference>
<comment type="cofactor">
    <cofactor evidence="3">
        <name>heme b</name>
        <dbReference type="ChEBI" id="CHEBI:60344"/>
    </cofactor>
</comment>
<dbReference type="Gene3D" id="3.20.20.70">
    <property type="entry name" value="Aldolase class I"/>
    <property type="match status" value="1"/>
</dbReference>
<evidence type="ECO:0000313" key="36">
    <source>
        <dbReference type="EMBL" id="KFX46982.1"/>
    </source>
</evidence>
<dbReference type="InterPro" id="IPR000262">
    <property type="entry name" value="FMN-dep_DH"/>
</dbReference>
<dbReference type="GO" id="GO:0005758">
    <property type="term" value="C:mitochondrial intermembrane space"/>
    <property type="evidence" value="ECO:0007669"/>
    <property type="project" value="UniProtKB-SubCell"/>
</dbReference>
<evidence type="ECO:0000256" key="26">
    <source>
        <dbReference type="ARBA" id="ARBA00023136"/>
    </source>
</evidence>
<dbReference type="InterPro" id="IPR018506">
    <property type="entry name" value="Cyt_B5_heme-BS"/>
</dbReference>
<evidence type="ECO:0000256" key="17">
    <source>
        <dbReference type="ARBA" id="ARBA00022723"/>
    </source>
</evidence>
<comment type="pathway">
    <text evidence="8">Sphingolipid metabolism.</text>
</comment>
<organism evidence="36">
    <name type="scientific">Talaromyces marneffei PM1</name>
    <dbReference type="NCBI Taxonomy" id="1077442"/>
    <lineage>
        <taxon>Eukaryota</taxon>
        <taxon>Fungi</taxon>
        <taxon>Dikarya</taxon>
        <taxon>Ascomycota</taxon>
        <taxon>Pezizomycotina</taxon>
        <taxon>Eurotiomycetes</taxon>
        <taxon>Eurotiomycetidae</taxon>
        <taxon>Eurotiales</taxon>
        <taxon>Trichocomaceae</taxon>
        <taxon>Talaromyces</taxon>
        <taxon>Talaromyces sect. Talaromyces</taxon>
    </lineage>
</organism>
<dbReference type="PROSITE" id="PS51349">
    <property type="entry name" value="FMN_HYDROXY_ACID_DH_2"/>
    <property type="match status" value="1"/>
</dbReference>
<comment type="cofactor">
    <cofactor evidence="1">
        <name>FMN</name>
        <dbReference type="ChEBI" id="CHEBI:58210"/>
    </cofactor>
</comment>
<comment type="similarity">
    <text evidence="29">In the C-terminal section; belongs to the FMN-dependent alpha-hydroxy acid dehydrogenase family.</text>
</comment>
<dbReference type="InterPro" id="IPR013785">
    <property type="entry name" value="Aldolase_TIM"/>
</dbReference>
<dbReference type="SUPFAM" id="SSF53383">
    <property type="entry name" value="PLP-dependent transferases"/>
    <property type="match status" value="1"/>
</dbReference>